<keyword evidence="3" id="KW-1185">Reference proteome</keyword>
<evidence type="ECO:0000313" key="2">
    <source>
        <dbReference type="EMBL" id="KAE8328477.1"/>
    </source>
</evidence>
<gene>
    <name evidence="2" type="ORF">BDV39DRAFT_174063</name>
</gene>
<dbReference type="Proteomes" id="UP000325945">
    <property type="component" value="Unassembled WGS sequence"/>
</dbReference>
<protein>
    <recommendedName>
        <fullName evidence="4">GHMP kinase N-terminal domain-containing protein</fullName>
    </recommendedName>
</protein>
<dbReference type="AlphaFoldDB" id="A0A5N6X5G6"/>
<feature type="signal peptide" evidence="1">
    <location>
        <begin position="1"/>
        <end position="19"/>
    </location>
</feature>
<accession>A0A5N6X5G6</accession>
<organism evidence="2 3">
    <name type="scientific">Aspergillus sergii</name>
    <dbReference type="NCBI Taxonomy" id="1034303"/>
    <lineage>
        <taxon>Eukaryota</taxon>
        <taxon>Fungi</taxon>
        <taxon>Dikarya</taxon>
        <taxon>Ascomycota</taxon>
        <taxon>Pezizomycotina</taxon>
        <taxon>Eurotiomycetes</taxon>
        <taxon>Eurotiomycetidae</taxon>
        <taxon>Eurotiales</taxon>
        <taxon>Aspergillaceae</taxon>
        <taxon>Aspergillus</taxon>
        <taxon>Aspergillus subgen. Circumdati</taxon>
    </lineage>
</organism>
<sequence>MPQLCFLLWQLTVTTPHNACIPQTNFDRKVGLKGSSATIGVASSHMISPILADLELIYQIPSSCRRHRLSHSGGDKRSLIRGFAKSGGSRRILTVSQRIRLFQHRLS</sequence>
<feature type="chain" id="PRO_5024855547" description="GHMP kinase N-terminal domain-containing protein" evidence="1">
    <location>
        <begin position="20"/>
        <end position="107"/>
    </location>
</feature>
<name>A0A5N6X5G6_9EURO</name>
<proteinExistence type="predicted"/>
<reference evidence="3" key="1">
    <citation type="submission" date="2019-04" db="EMBL/GenBank/DDBJ databases">
        <title>Friends and foes A comparative genomics studyof 23 Aspergillus species from section Flavi.</title>
        <authorList>
            <consortium name="DOE Joint Genome Institute"/>
            <person name="Kjaerbolling I."/>
            <person name="Vesth T."/>
            <person name="Frisvad J.C."/>
            <person name="Nybo J.L."/>
            <person name="Theobald S."/>
            <person name="Kildgaard S."/>
            <person name="Isbrandt T."/>
            <person name="Kuo A."/>
            <person name="Sato A."/>
            <person name="Lyhne E.K."/>
            <person name="Kogle M.E."/>
            <person name="Wiebenga A."/>
            <person name="Kun R.S."/>
            <person name="Lubbers R.J."/>
            <person name="Makela M.R."/>
            <person name="Barry K."/>
            <person name="Chovatia M."/>
            <person name="Clum A."/>
            <person name="Daum C."/>
            <person name="Haridas S."/>
            <person name="He G."/>
            <person name="LaButti K."/>
            <person name="Lipzen A."/>
            <person name="Mondo S."/>
            <person name="Riley R."/>
            <person name="Salamov A."/>
            <person name="Simmons B.A."/>
            <person name="Magnuson J.K."/>
            <person name="Henrissat B."/>
            <person name="Mortensen U.H."/>
            <person name="Larsen T.O."/>
            <person name="Devries R.P."/>
            <person name="Grigoriev I.V."/>
            <person name="Machida M."/>
            <person name="Baker S.E."/>
            <person name="Andersen M.R."/>
        </authorList>
    </citation>
    <scope>NUCLEOTIDE SEQUENCE [LARGE SCALE GENOMIC DNA]</scope>
    <source>
        <strain evidence="3">CBS 130017</strain>
    </source>
</reference>
<dbReference type="EMBL" id="ML741785">
    <property type="protein sequence ID" value="KAE8328477.1"/>
    <property type="molecule type" value="Genomic_DNA"/>
</dbReference>
<keyword evidence="1" id="KW-0732">Signal</keyword>
<evidence type="ECO:0000256" key="1">
    <source>
        <dbReference type="SAM" id="SignalP"/>
    </source>
</evidence>
<evidence type="ECO:0008006" key="4">
    <source>
        <dbReference type="Google" id="ProtNLM"/>
    </source>
</evidence>
<evidence type="ECO:0000313" key="3">
    <source>
        <dbReference type="Proteomes" id="UP000325945"/>
    </source>
</evidence>